<feature type="domain" description="Lipase" evidence="5">
    <location>
        <begin position="39"/>
        <end position="313"/>
    </location>
</feature>
<dbReference type="PANTHER" id="PTHR11610:SF173">
    <property type="entry name" value="LIPASE DOMAIN-CONTAINING PROTEIN-RELATED"/>
    <property type="match status" value="1"/>
</dbReference>
<dbReference type="InterPro" id="IPR000734">
    <property type="entry name" value="TAG_lipase"/>
</dbReference>
<organism evidence="6 7">
    <name type="scientific">Orchesella dallaii</name>
    <dbReference type="NCBI Taxonomy" id="48710"/>
    <lineage>
        <taxon>Eukaryota</taxon>
        <taxon>Metazoa</taxon>
        <taxon>Ecdysozoa</taxon>
        <taxon>Arthropoda</taxon>
        <taxon>Hexapoda</taxon>
        <taxon>Collembola</taxon>
        <taxon>Entomobryomorpha</taxon>
        <taxon>Entomobryoidea</taxon>
        <taxon>Orchesellidae</taxon>
        <taxon>Orchesellinae</taxon>
        <taxon>Orchesella</taxon>
    </lineage>
</organism>
<evidence type="ECO:0000256" key="1">
    <source>
        <dbReference type="ARBA" id="ARBA00004613"/>
    </source>
</evidence>
<dbReference type="InterPro" id="IPR013818">
    <property type="entry name" value="Lipase"/>
</dbReference>
<name>A0ABP1QVH7_9HEXA</name>
<sequence length="329" mass="37057">MKMLNEMNESNEKIDGRFFYGNPFWRLNSENRNREKQQHIRYLYKINNQWTAADLNTMGNNNWNKTGKLKVLIHGFTYQTYKSAEQLMKEQSMFQLGDAYIRARRCNVIIVDWTSLSKEPLFRYYVAAASTRHAGEAVATFLIELINRGLISSWSDIHIIGHSLGSHVAGVTGYEIQRQKQTNLGRISGLDPAGPLFDERGRLPADFSKVLDESDADFVDILHTNMGNIVTNVGALGSTVVAGSVDFFPNGGERQKRCTFYQDEFMACSHQASVKYFIESLTDPVLACPCDSWLSYTAGRCKCTAATGGTFMGDGCSERTSGKYYLDMQ</sequence>
<dbReference type="PRINTS" id="PR00821">
    <property type="entry name" value="TAGLIPASE"/>
</dbReference>
<keyword evidence="7" id="KW-1185">Reference proteome</keyword>
<dbReference type="Gene3D" id="3.40.50.1820">
    <property type="entry name" value="alpha/beta hydrolase"/>
    <property type="match status" value="1"/>
</dbReference>
<dbReference type="SUPFAM" id="SSF53474">
    <property type="entry name" value="alpha/beta-Hydrolases"/>
    <property type="match status" value="1"/>
</dbReference>
<evidence type="ECO:0000256" key="3">
    <source>
        <dbReference type="ARBA" id="ARBA00022525"/>
    </source>
</evidence>
<comment type="caution">
    <text evidence="6">The sequence shown here is derived from an EMBL/GenBank/DDBJ whole genome shotgun (WGS) entry which is preliminary data.</text>
</comment>
<dbReference type="EMBL" id="CAXLJM020000048">
    <property type="protein sequence ID" value="CAL8112425.1"/>
    <property type="molecule type" value="Genomic_DNA"/>
</dbReference>
<dbReference type="Proteomes" id="UP001642540">
    <property type="component" value="Unassembled WGS sequence"/>
</dbReference>
<protein>
    <recommendedName>
        <fullName evidence="5">Lipase domain-containing protein</fullName>
    </recommendedName>
</protein>
<dbReference type="PANTHER" id="PTHR11610">
    <property type="entry name" value="LIPASE"/>
    <property type="match status" value="1"/>
</dbReference>
<reference evidence="6 7" key="1">
    <citation type="submission" date="2024-08" db="EMBL/GenBank/DDBJ databases">
        <authorList>
            <person name="Cucini C."/>
            <person name="Frati F."/>
        </authorList>
    </citation>
    <scope>NUCLEOTIDE SEQUENCE [LARGE SCALE GENOMIC DNA]</scope>
</reference>
<keyword evidence="3" id="KW-0964">Secreted</keyword>
<dbReference type="Pfam" id="PF00151">
    <property type="entry name" value="Lipase"/>
    <property type="match status" value="1"/>
</dbReference>
<evidence type="ECO:0000259" key="5">
    <source>
        <dbReference type="Pfam" id="PF00151"/>
    </source>
</evidence>
<evidence type="ECO:0000256" key="4">
    <source>
        <dbReference type="RuleBase" id="RU004262"/>
    </source>
</evidence>
<evidence type="ECO:0000256" key="2">
    <source>
        <dbReference type="ARBA" id="ARBA00010701"/>
    </source>
</evidence>
<accession>A0ABP1QVH7</accession>
<dbReference type="InterPro" id="IPR029058">
    <property type="entry name" value="AB_hydrolase_fold"/>
</dbReference>
<evidence type="ECO:0000313" key="7">
    <source>
        <dbReference type="Proteomes" id="UP001642540"/>
    </source>
</evidence>
<evidence type="ECO:0000313" key="6">
    <source>
        <dbReference type="EMBL" id="CAL8112425.1"/>
    </source>
</evidence>
<comment type="similarity">
    <text evidence="2 4">Belongs to the AB hydrolase superfamily. Lipase family.</text>
</comment>
<gene>
    <name evidence="6" type="ORF">ODALV1_LOCUS15641</name>
</gene>
<proteinExistence type="inferred from homology"/>
<comment type="subcellular location">
    <subcellularLocation>
        <location evidence="1">Secreted</location>
    </subcellularLocation>
</comment>